<accession>A0A212QTW1</accession>
<dbReference type="CDD" id="cd00364">
    <property type="entry name" value="Ribosomal_uS17"/>
    <property type="match status" value="1"/>
</dbReference>
<dbReference type="InterPro" id="IPR019979">
    <property type="entry name" value="Ribosomal_uS17_CS"/>
</dbReference>
<dbReference type="PROSITE" id="PS00056">
    <property type="entry name" value="RIBOSOMAL_S17"/>
    <property type="match status" value="1"/>
</dbReference>
<comment type="function">
    <text evidence="6">One of the primary rRNA binding proteins, it binds specifically to the 5'-end of 16S ribosomal RNA.</text>
</comment>
<dbReference type="PANTHER" id="PTHR10744">
    <property type="entry name" value="40S RIBOSOMAL PROTEIN S11 FAMILY MEMBER"/>
    <property type="match status" value="1"/>
</dbReference>
<evidence type="ECO:0000256" key="2">
    <source>
        <dbReference type="ARBA" id="ARBA00022730"/>
    </source>
</evidence>
<dbReference type="GO" id="GO:0003735">
    <property type="term" value="F:structural constituent of ribosome"/>
    <property type="evidence" value="ECO:0007669"/>
    <property type="project" value="UniProtKB-UniRule"/>
</dbReference>
<evidence type="ECO:0000256" key="6">
    <source>
        <dbReference type="HAMAP-Rule" id="MF_01345"/>
    </source>
</evidence>
<evidence type="ECO:0000256" key="5">
    <source>
        <dbReference type="ARBA" id="ARBA00023274"/>
    </source>
</evidence>
<dbReference type="RefSeq" id="WP_088560477.1">
    <property type="nucleotide sequence ID" value="NZ_FYEH01000003.1"/>
</dbReference>
<dbReference type="GO" id="GO:0019843">
    <property type="term" value="F:rRNA binding"/>
    <property type="evidence" value="ECO:0007669"/>
    <property type="project" value="UniProtKB-UniRule"/>
</dbReference>
<dbReference type="PANTHER" id="PTHR10744:SF1">
    <property type="entry name" value="SMALL RIBOSOMAL SUBUNIT PROTEIN US17M"/>
    <property type="match status" value="1"/>
</dbReference>
<evidence type="ECO:0000256" key="3">
    <source>
        <dbReference type="ARBA" id="ARBA00022884"/>
    </source>
</evidence>
<dbReference type="Gene3D" id="2.40.50.140">
    <property type="entry name" value="Nucleic acid-binding proteins"/>
    <property type="match status" value="1"/>
</dbReference>
<dbReference type="NCBIfam" id="NF004123">
    <property type="entry name" value="PRK05610.1"/>
    <property type="match status" value="1"/>
</dbReference>
<proteinExistence type="inferred from homology"/>
<evidence type="ECO:0000256" key="7">
    <source>
        <dbReference type="RuleBase" id="RU003872"/>
    </source>
</evidence>
<dbReference type="EMBL" id="FYEH01000003">
    <property type="protein sequence ID" value="SNB63055.1"/>
    <property type="molecule type" value="Genomic_DNA"/>
</dbReference>
<keyword evidence="3 6" id="KW-0694">RNA-binding</keyword>
<dbReference type="Proteomes" id="UP000197065">
    <property type="component" value="Unassembled WGS sequence"/>
</dbReference>
<name>A0A212QTW1_9PROT</name>
<dbReference type="Pfam" id="PF00366">
    <property type="entry name" value="Ribosomal_S17"/>
    <property type="match status" value="1"/>
</dbReference>
<evidence type="ECO:0000256" key="4">
    <source>
        <dbReference type="ARBA" id="ARBA00022980"/>
    </source>
</evidence>
<dbReference type="HAMAP" id="MF_01345_B">
    <property type="entry name" value="Ribosomal_uS17_B"/>
    <property type="match status" value="1"/>
</dbReference>
<sequence>MPKRVLQGTVVSDKAEKTVIVRVERRVQHPIYKKFIRHSKRYMAHDENNQFKIGDFVRIEECRPLSARKRWQVVTDNSPVDAAQAPVQG</sequence>
<comment type="subunit">
    <text evidence="6">Part of the 30S ribosomal subunit.</text>
</comment>
<dbReference type="InterPro" id="IPR019984">
    <property type="entry name" value="Ribosomal_uS17_bact/chlr"/>
</dbReference>
<dbReference type="AlphaFoldDB" id="A0A212QTW1"/>
<reference evidence="8 9" key="1">
    <citation type="submission" date="2017-06" db="EMBL/GenBank/DDBJ databases">
        <authorList>
            <person name="Kim H.J."/>
            <person name="Triplett B.A."/>
        </authorList>
    </citation>
    <scope>NUCLEOTIDE SEQUENCE [LARGE SCALE GENOMIC DNA]</scope>
    <source>
        <strain evidence="8 9">B29T1</strain>
    </source>
</reference>
<protein>
    <recommendedName>
        <fullName evidence="6">Small ribosomal subunit protein uS17</fullName>
    </recommendedName>
</protein>
<evidence type="ECO:0000313" key="8">
    <source>
        <dbReference type="EMBL" id="SNB63055.1"/>
    </source>
</evidence>
<dbReference type="GO" id="GO:0022627">
    <property type="term" value="C:cytosolic small ribosomal subunit"/>
    <property type="evidence" value="ECO:0007669"/>
    <property type="project" value="UniProtKB-UniRule"/>
</dbReference>
<keyword evidence="9" id="KW-1185">Reference proteome</keyword>
<keyword evidence="4 6" id="KW-0689">Ribosomal protein</keyword>
<dbReference type="InterPro" id="IPR012340">
    <property type="entry name" value="NA-bd_OB-fold"/>
</dbReference>
<dbReference type="InterPro" id="IPR000266">
    <property type="entry name" value="Ribosomal_uS17"/>
</dbReference>
<dbReference type="GO" id="GO:0006412">
    <property type="term" value="P:translation"/>
    <property type="evidence" value="ECO:0007669"/>
    <property type="project" value="UniProtKB-UniRule"/>
</dbReference>
<keyword evidence="2 6" id="KW-0699">rRNA-binding</keyword>
<evidence type="ECO:0000313" key="9">
    <source>
        <dbReference type="Proteomes" id="UP000197065"/>
    </source>
</evidence>
<gene>
    <name evidence="6" type="primary">rpsQ</name>
    <name evidence="8" type="ORF">SAMN07250955_103246</name>
</gene>
<dbReference type="OrthoDB" id="9811714at2"/>
<organism evidence="8 9">
    <name type="scientific">Arboricoccus pini</name>
    <dbReference type="NCBI Taxonomy" id="1963835"/>
    <lineage>
        <taxon>Bacteria</taxon>
        <taxon>Pseudomonadati</taxon>
        <taxon>Pseudomonadota</taxon>
        <taxon>Alphaproteobacteria</taxon>
        <taxon>Geminicoccales</taxon>
        <taxon>Geminicoccaceae</taxon>
        <taxon>Arboricoccus</taxon>
    </lineage>
</organism>
<comment type="similarity">
    <text evidence="1 6 7">Belongs to the universal ribosomal protein uS17 family.</text>
</comment>
<dbReference type="PRINTS" id="PR00973">
    <property type="entry name" value="RIBOSOMALS17"/>
</dbReference>
<dbReference type="SUPFAM" id="SSF50249">
    <property type="entry name" value="Nucleic acid-binding proteins"/>
    <property type="match status" value="1"/>
</dbReference>
<evidence type="ECO:0000256" key="1">
    <source>
        <dbReference type="ARBA" id="ARBA00010254"/>
    </source>
</evidence>
<keyword evidence="5 6" id="KW-0687">Ribonucleoprotein</keyword>
<dbReference type="NCBIfam" id="TIGR03635">
    <property type="entry name" value="uS17_bact"/>
    <property type="match status" value="1"/>
</dbReference>